<keyword evidence="3" id="KW-1003">Cell membrane</keyword>
<dbReference type="OMA" id="WWYLIGA"/>
<feature type="site" description="Interaction with the cone snail toxin Con-ikot-ikot" evidence="17">
    <location>
        <position position="682"/>
    </location>
</feature>
<feature type="disulfide bond" evidence="18">
    <location>
        <begin position="737"/>
        <end position="796"/>
    </location>
</feature>
<dbReference type="SMART" id="SM00918">
    <property type="entry name" value="Lig_chan-Glu_bd"/>
    <property type="match status" value="1"/>
</dbReference>
<evidence type="ECO:0000256" key="9">
    <source>
        <dbReference type="ARBA" id="ARBA00023136"/>
    </source>
</evidence>
<evidence type="ECO:0000256" key="13">
    <source>
        <dbReference type="ARBA" id="ARBA00023286"/>
    </source>
</evidence>
<dbReference type="AlphaFoldDB" id="A0A087UVF5"/>
<evidence type="ECO:0000256" key="2">
    <source>
        <dbReference type="ARBA" id="ARBA00022448"/>
    </source>
</evidence>
<evidence type="ECO:0000259" key="22">
    <source>
        <dbReference type="SMART" id="SM00079"/>
    </source>
</evidence>
<dbReference type="Proteomes" id="UP000054359">
    <property type="component" value="Unassembled WGS sequence"/>
</dbReference>
<evidence type="ECO:0000256" key="18">
    <source>
        <dbReference type="PIRSR" id="PIRSR601508-3"/>
    </source>
</evidence>
<feature type="chain" id="PRO_5001831036" evidence="21">
    <location>
        <begin position="20"/>
        <end position="896"/>
    </location>
</feature>
<evidence type="ECO:0000256" key="21">
    <source>
        <dbReference type="SAM" id="SignalP"/>
    </source>
</evidence>
<accession>A0A087UVF5</accession>
<evidence type="ECO:0000256" key="16">
    <source>
        <dbReference type="PIRSR" id="PIRSR601508-1"/>
    </source>
</evidence>
<dbReference type="OrthoDB" id="6419341at2759"/>
<feature type="binding site" evidence="16">
    <location>
        <position position="676"/>
    </location>
    <ligand>
        <name>L-glutamate</name>
        <dbReference type="ChEBI" id="CHEBI:29985"/>
    </ligand>
</feature>
<evidence type="ECO:0000256" key="17">
    <source>
        <dbReference type="PIRSR" id="PIRSR601508-2"/>
    </source>
</evidence>
<evidence type="ECO:0000256" key="1">
    <source>
        <dbReference type="ARBA" id="ARBA00008685"/>
    </source>
</evidence>
<feature type="signal peptide" evidence="21">
    <location>
        <begin position="1"/>
        <end position="19"/>
    </location>
</feature>
<evidence type="ECO:0000256" key="5">
    <source>
        <dbReference type="ARBA" id="ARBA00022729"/>
    </source>
</evidence>
<dbReference type="CDD" id="cd06382">
    <property type="entry name" value="PBP1_iGluR_Kainate"/>
    <property type="match status" value="1"/>
</dbReference>
<dbReference type="PRINTS" id="PR00177">
    <property type="entry name" value="NMDARECEPTOR"/>
</dbReference>
<dbReference type="SUPFAM" id="SSF53822">
    <property type="entry name" value="Periplasmic binding protein-like I"/>
    <property type="match status" value="1"/>
</dbReference>
<evidence type="ECO:0000259" key="23">
    <source>
        <dbReference type="SMART" id="SM00918"/>
    </source>
</evidence>
<protein>
    <submittedName>
        <fullName evidence="24">Glutamate receptor, ionotropic kainate 2</fullName>
    </submittedName>
</protein>
<dbReference type="FunFam" id="3.40.190.10:FF:000178">
    <property type="entry name" value="Glutamate receptor subunit"/>
    <property type="match status" value="1"/>
</dbReference>
<keyword evidence="9 20" id="KW-0472">Membrane</keyword>
<evidence type="ECO:0000256" key="20">
    <source>
        <dbReference type="SAM" id="Phobius"/>
    </source>
</evidence>
<evidence type="ECO:0000313" key="24">
    <source>
        <dbReference type="EMBL" id="KFM81344.1"/>
    </source>
</evidence>
<feature type="transmembrane region" description="Helical" evidence="20">
    <location>
        <begin position="550"/>
        <end position="568"/>
    </location>
</feature>
<dbReference type="InterPro" id="IPR019594">
    <property type="entry name" value="Glu/Gly-bd"/>
</dbReference>
<feature type="binding site" evidence="16">
    <location>
        <position position="677"/>
    </location>
    <ligand>
        <name>L-glutamate</name>
        <dbReference type="ChEBI" id="CHEBI:29985"/>
    </ligand>
</feature>
<dbReference type="Pfam" id="PF00060">
    <property type="entry name" value="Lig_chan"/>
    <property type="match status" value="1"/>
</dbReference>
<dbReference type="Gene3D" id="3.40.50.2300">
    <property type="match status" value="2"/>
</dbReference>
<dbReference type="Gene3D" id="3.40.190.10">
    <property type="entry name" value="Periplasmic binding protein-like II"/>
    <property type="match status" value="1"/>
</dbReference>
<organism evidence="24 25">
    <name type="scientific">Stegodyphus mimosarum</name>
    <name type="common">African social velvet spider</name>
    <dbReference type="NCBI Taxonomy" id="407821"/>
    <lineage>
        <taxon>Eukaryota</taxon>
        <taxon>Metazoa</taxon>
        <taxon>Ecdysozoa</taxon>
        <taxon>Arthropoda</taxon>
        <taxon>Chelicerata</taxon>
        <taxon>Arachnida</taxon>
        <taxon>Araneae</taxon>
        <taxon>Araneomorphae</taxon>
        <taxon>Entelegynae</taxon>
        <taxon>Eresoidea</taxon>
        <taxon>Eresidae</taxon>
        <taxon>Stegodyphus</taxon>
    </lineage>
</organism>
<dbReference type="InterPro" id="IPR015683">
    <property type="entry name" value="Ionotropic_Glu_rcpt"/>
</dbReference>
<feature type="domain" description="Ionotropic glutamate receptor L-glutamate and glycine-binding" evidence="23">
    <location>
        <begin position="429"/>
        <end position="494"/>
    </location>
</feature>
<dbReference type="FunFam" id="3.40.190.10:FF:000060">
    <property type="entry name" value="Glutamate receptor ionotropic, kainate 1"/>
    <property type="match status" value="1"/>
</dbReference>
<dbReference type="InterPro" id="IPR028082">
    <property type="entry name" value="Peripla_BP_I"/>
</dbReference>
<gene>
    <name evidence="24" type="ORF">X975_15909</name>
</gene>
<feature type="binding site" evidence="16">
    <location>
        <position position="725"/>
    </location>
    <ligand>
        <name>L-glutamate</name>
        <dbReference type="ChEBI" id="CHEBI:29985"/>
    </ligand>
</feature>
<keyword evidence="25" id="KW-1185">Reference proteome</keyword>
<evidence type="ECO:0000256" key="11">
    <source>
        <dbReference type="ARBA" id="ARBA00023180"/>
    </source>
</evidence>
<reference evidence="24 25" key="1">
    <citation type="submission" date="2013-11" db="EMBL/GenBank/DDBJ databases">
        <title>Genome sequencing of Stegodyphus mimosarum.</title>
        <authorList>
            <person name="Bechsgaard J."/>
        </authorList>
    </citation>
    <scope>NUCLEOTIDE SEQUENCE [LARGE SCALE GENOMIC DNA]</scope>
</reference>
<feature type="region of interest" description="Disordered" evidence="19">
    <location>
        <begin position="867"/>
        <end position="896"/>
    </location>
</feature>
<dbReference type="SMART" id="SM00079">
    <property type="entry name" value="PBPe"/>
    <property type="match status" value="1"/>
</dbReference>
<evidence type="ECO:0000256" key="19">
    <source>
        <dbReference type="SAM" id="MobiDB-lite"/>
    </source>
</evidence>
<keyword evidence="18" id="KW-1015">Disulfide bond</keyword>
<feature type="transmembrane region" description="Helical" evidence="20">
    <location>
        <begin position="626"/>
        <end position="648"/>
    </location>
</feature>
<dbReference type="GO" id="GO:0045211">
    <property type="term" value="C:postsynaptic membrane"/>
    <property type="evidence" value="ECO:0007669"/>
    <property type="project" value="UniProtKB-SubCell"/>
</dbReference>
<dbReference type="EMBL" id="KK121841">
    <property type="protein sequence ID" value="KFM81344.1"/>
    <property type="molecule type" value="Genomic_DNA"/>
</dbReference>
<evidence type="ECO:0000256" key="14">
    <source>
        <dbReference type="ARBA" id="ARBA00023303"/>
    </source>
</evidence>
<evidence type="ECO:0000256" key="6">
    <source>
        <dbReference type="ARBA" id="ARBA00022989"/>
    </source>
</evidence>
<keyword evidence="8" id="KW-0406">Ion transport</keyword>
<keyword evidence="5 21" id="KW-0732">Signal</keyword>
<keyword evidence="14" id="KW-0407">Ion channel</keyword>
<keyword evidence="2" id="KW-0813">Transport</keyword>
<dbReference type="InterPro" id="IPR001828">
    <property type="entry name" value="ANF_lig-bd_rcpt"/>
</dbReference>
<comment type="similarity">
    <text evidence="1">Belongs to the glutamate-gated ion channel (TC 1.A.10.1) family.</text>
</comment>
<sequence>MRLFEHYLVFLSSIVLCRGLPSKINVGGIFEADDDEVELAFRVAIDRLNTDETLLKNSRLIAMVERLYSDNSFTATEICCGLLAKGVAAVLGPQSELVGMHVQSVCDGLEVPFIDSRWDYRLRRDHLAVNLYPHPSVLSNAFVHLIRIWGWSEFFLVYEEDEAIVRMKEFLIEGEKQQWKIKLYKFNHSSSFRDTFWKIKRSVKLQRKELNIHIVLDVSRENLYTAMKAAQQVGLMTEDQKYLITNLDLHTIDMEDFQYTKANITSLRLVQEETTEFQMVLEEVNYRLTQRRDEQPLKTLKTEAALLYDSVRLLSYALDQMNQAKNITSIPPIYCNSMNKGIDGTSLINFMKSAKMSTTGLSGKIKFDAEGFRSEVSLDVMYVTSEGLKKIGTVLPDNVVNITAPGSSEFQYMELEHSHFKVTTFLSDPYAMLRESSKKMTGNDRFEGYGMDLLKALSEKLHFTYEIHPVKDKKHGKYDKATKKADGMIGEIMRGEADLAIADLTITESRLEAVDFTLPFMQTGISILFKKPTQKVTSLFSFLSPFSGEVWLLVMAAYTFISLSYFLVGRLSPYEWSNPHPCRQTDLVEENVFSLLNSMWFAIGSLMQQGSDIAPTAMSTRAITSFWYFFCLIMISSYTANLAAFLTVEKLVSPIENVEDLANQEKIKYGCLANGSTSGFFKNSNMSTFQKMHKFMTKHEKEVFVSSNTEGIEKVKKGDYAYLMEATSIEYNTERECNLTQIGGLLDSKGYGIAVKKGNHKLRNWLTGGILRLQQEGQLHTLKERWWKQKKGGGSCSQTSKSSGSVNELGLGNVGGVFVVMLLGICLSACAGVAEFFWFQRKLERDPEMSMFKLLMREIKYAVTCGSSSKPAPKMKKQTKEGDEVSKGFPGYSSLD</sequence>
<dbReference type="Pfam" id="PF01094">
    <property type="entry name" value="ANF_receptor"/>
    <property type="match status" value="1"/>
</dbReference>
<feature type="binding site" evidence="16">
    <location>
        <position position="510"/>
    </location>
    <ligand>
        <name>L-glutamate</name>
        <dbReference type="ChEBI" id="CHEBI:29985"/>
    </ligand>
</feature>
<dbReference type="PANTHER" id="PTHR18966">
    <property type="entry name" value="IONOTROPIC GLUTAMATE RECEPTOR"/>
    <property type="match status" value="1"/>
</dbReference>
<dbReference type="SUPFAM" id="SSF53850">
    <property type="entry name" value="Periplasmic binding protein-like II"/>
    <property type="match status" value="1"/>
</dbReference>
<dbReference type="Pfam" id="PF10613">
    <property type="entry name" value="Lig_chan-Glu_bd"/>
    <property type="match status" value="1"/>
</dbReference>
<feature type="non-terminal residue" evidence="24">
    <location>
        <position position="896"/>
    </location>
</feature>
<keyword evidence="4 20" id="KW-0812">Transmembrane</keyword>
<evidence type="ECO:0000256" key="4">
    <source>
        <dbReference type="ARBA" id="ARBA00022692"/>
    </source>
</evidence>
<keyword evidence="6 20" id="KW-1133">Transmembrane helix</keyword>
<dbReference type="GO" id="GO:0038023">
    <property type="term" value="F:signaling receptor activity"/>
    <property type="evidence" value="ECO:0007669"/>
    <property type="project" value="InterPro"/>
</dbReference>
<feature type="binding site" evidence="16">
    <location>
        <position position="505"/>
    </location>
    <ligand>
        <name>L-glutamate</name>
        <dbReference type="ChEBI" id="CHEBI:29985"/>
    </ligand>
</feature>
<dbReference type="FunFam" id="1.10.287.70:FF:000010">
    <property type="entry name" value="Putative glutamate receptor ionotropic kainate 1"/>
    <property type="match status" value="1"/>
</dbReference>
<evidence type="ECO:0000256" key="10">
    <source>
        <dbReference type="ARBA" id="ARBA00023170"/>
    </source>
</evidence>
<dbReference type="InterPro" id="IPR001320">
    <property type="entry name" value="Iontro_rcpt_C"/>
</dbReference>
<evidence type="ECO:0000313" key="25">
    <source>
        <dbReference type="Proteomes" id="UP000054359"/>
    </source>
</evidence>
<evidence type="ECO:0000256" key="7">
    <source>
        <dbReference type="ARBA" id="ARBA00023018"/>
    </source>
</evidence>
<feature type="site" description="Crucial to convey clamshell closure to channel opening" evidence="17">
    <location>
        <position position="655"/>
    </location>
</feature>
<evidence type="ECO:0000256" key="15">
    <source>
        <dbReference type="ARBA" id="ARBA00034104"/>
    </source>
</evidence>
<evidence type="ECO:0000256" key="8">
    <source>
        <dbReference type="ARBA" id="ARBA00023065"/>
    </source>
</evidence>
<keyword evidence="10 24" id="KW-0675">Receptor</keyword>
<dbReference type="STRING" id="407821.A0A087UVF5"/>
<dbReference type="GO" id="GO:0015276">
    <property type="term" value="F:ligand-gated monoatomic ion channel activity"/>
    <property type="evidence" value="ECO:0007669"/>
    <property type="project" value="InterPro"/>
</dbReference>
<feature type="transmembrane region" description="Helical" evidence="20">
    <location>
        <begin position="817"/>
        <end position="839"/>
    </location>
</feature>
<name>A0A087UVF5_STEMI</name>
<keyword evidence="12" id="KW-0628">Postsynaptic cell membrane</keyword>
<keyword evidence="7" id="KW-0770">Synapse</keyword>
<keyword evidence="13" id="KW-1071">Ligand-gated ion channel</keyword>
<dbReference type="Gene3D" id="1.10.287.70">
    <property type="match status" value="1"/>
</dbReference>
<evidence type="ECO:0000256" key="3">
    <source>
        <dbReference type="ARBA" id="ARBA00022475"/>
    </source>
</evidence>
<feature type="disulfide bond" evidence="18">
    <location>
        <begin position="80"/>
        <end position="335"/>
    </location>
</feature>
<dbReference type="InterPro" id="IPR001508">
    <property type="entry name" value="Iono_Glu_rcpt_met"/>
</dbReference>
<dbReference type="SUPFAM" id="SSF81324">
    <property type="entry name" value="Voltage-gated potassium channels"/>
    <property type="match status" value="1"/>
</dbReference>
<proteinExistence type="inferred from homology"/>
<evidence type="ECO:0000256" key="12">
    <source>
        <dbReference type="ARBA" id="ARBA00023257"/>
    </source>
</evidence>
<comment type="subcellular location">
    <subcellularLocation>
        <location evidence="15">Postsynaptic cell membrane</location>
        <topology evidence="15">Multi-pass membrane protein</topology>
    </subcellularLocation>
</comment>
<keyword evidence="11" id="KW-0325">Glycoprotein</keyword>
<feature type="domain" description="Ionotropic glutamate receptor C-terminal" evidence="22">
    <location>
        <begin position="419"/>
        <end position="789"/>
    </location>
</feature>